<dbReference type="Gene3D" id="2.160.20.10">
    <property type="entry name" value="Single-stranded right-handed beta-helix, Pectin lyase-like"/>
    <property type="match status" value="2"/>
</dbReference>
<keyword evidence="5" id="KW-1185">Reference proteome</keyword>
<dbReference type="SUPFAM" id="SSF51126">
    <property type="entry name" value="Pectin lyase-like"/>
    <property type="match status" value="1"/>
</dbReference>
<dbReference type="EMBL" id="BAABJQ010000013">
    <property type="protein sequence ID" value="GAA5189988.1"/>
    <property type="molecule type" value="Genomic_DNA"/>
</dbReference>
<dbReference type="InterPro" id="IPR039448">
    <property type="entry name" value="Beta_helix"/>
</dbReference>
<dbReference type="Pfam" id="PF13229">
    <property type="entry name" value="Beta_helix"/>
    <property type="match status" value="1"/>
</dbReference>
<evidence type="ECO:0000259" key="3">
    <source>
        <dbReference type="Pfam" id="PF21231"/>
    </source>
</evidence>
<protein>
    <recommendedName>
        <fullName evidence="6">Right handed beta helix region</fullName>
    </recommendedName>
</protein>
<feature type="signal peptide" evidence="1">
    <location>
        <begin position="1"/>
        <end position="33"/>
    </location>
</feature>
<accession>A0ABP9S0W1</accession>
<organism evidence="4 5">
    <name type="scientific">Rugosimonospora acidiphila</name>
    <dbReference type="NCBI Taxonomy" id="556531"/>
    <lineage>
        <taxon>Bacteria</taxon>
        <taxon>Bacillati</taxon>
        <taxon>Actinomycetota</taxon>
        <taxon>Actinomycetes</taxon>
        <taxon>Micromonosporales</taxon>
        <taxon>Micromonosporaceae</taxon>
        <taxon>Rugosimonospora</taxon>
    </lineage>
</organism>
<dbReference type="Pfam" id="PF21231">
    <property type="entry name" value="GH141_M"/>
    <property type="match status" value="1"/>
</dbReference>
<dbReference type="RefSeq" id="WP_345632371.1">
    <property type="nucleotide sequence ID" value="NZ_BAABJQ010000013.1"/>
</dbReference>
<feature type="domain" description="Right handed beta helix" evidence="2">
    <location>
        <begin position="371"/>
        <end position="500"/>
    </location>
</feature>
<proteinExistence type="predicted"/>
<dbReference type="InterPro" id="IPR006311">
    <property type="entry name" value="TAT_signal"/>
</dbReference>
<evidence type="ECO:0008006" key="6">
    <source>
        <dbReference type="Google" id="ProtNLM"/>
    </source>
</evidence>
<keyword evidence="1" id="KW-0732">Signal</keyword>
<dbReference type="InterPro" id="IPR006626">
    <property type="entry name" value="PbH1"/>
</dbReference>
<dbReference type="PANTHER" id="PTHR36453:SF1">
    <property type="entry name" value="RIGHT HANDED BETA HELIX DOMAIN-CONTAINING PROTEIN"/>
    <property type="match status" value="1"/>
</dbReference>
<feature type="domain" description="GH141-like insertion" evidence="3">
    <location>
        <begin position="252"/>
        <end position="290"/>
    </location>
</feature>
<comment type="caution">
    <text evidence="4">The sequence shown here is derived from an EMBL/GenBank/DDBJ whole genome shotgun (WGS) entry which is preliminary data.</text>
</comment>
<name>A0ABP9S0W1_9ACTN</name>
<sequence length="619" mass="68413">MSSGSRYRLIGLLAATAAAVVLGTTPTATPAAASGGCAQDQIYVSPSGNDHNSGTKAKPFKTVQHARDTVSQRGLNKAGKMRCDVVVNLRAGDYPVDQTITFNEKDSGNNGHQVIYRSYDGPGKARLLGAKPITGWQQYQGDIYRTQVDPSHPFYTLFEDGQRATTARYPNRAEDDKWAPYLTTALNTDYLNSQTWLTYNPGDWNPDWDMHDAQVVIWSGGHWSWFTDTDPVLDVSWNKGLATLKYPTRYSIETEDPGSRYFLQNSLSFLDSPGEYYLDSQTGWLYYWPRTGNINDTTIMAPTVSTILSIAGSSESQRVHDLTFDGIALQYSDFMDWYRDGFNYAGDSGVDHKYPEYDRQIEMPRNRFGMVTMTNTHDVNLKSMDISDSGYTAVYMLFANDHDSVTDSLLEHLGADGIKVEGPYPGEGDVANHNTFTDNYINNYGELVPGDASGVEIMDSGNNLISNSVIEHSARYAVTLETLTTAANADNYTHDNTLQYLKVSDVGLDSGDMGAIYAYGVQDFEPHTIVNHMSQITIDNVNADPSMPDTPPSGVHMDGGGCGFDFSDIQVTNVEYKPYHGDTSCNTFENDSWNAGFDPSQMQLDKIGVTSAYPYAPPQ</sequence>
<feature type="chain" id="PRO_5047360493" description="Right handed beta helix region" evidence="1">
    <location>
        <begin position="34"/>
        <end position="619"/>
    </location>
</feature>
<dbReference type="InterPro" id="IPR012334">
    <property type="entry name" value="Pectin_lyas_fold"/>
</dbReference>
<evidence type="ECO:0000259" key="2">
    <source>
        <dbReference type="Pfam" id="PF13229"/>
    </source>
</evidence>
<dbReference type="InterPro" id="IPR011050">
    <property type="entry name" value="Pectin_lyase_fold/virulence"/>
</dbReference>
<evidence type="ECO:0000313" key="5">
    <source>
        <dbReference type="Proteomes" id="UP001501570"/>
    </source>
</evidence>
<dbReference type="InterPro" id="IPR048482">
    <property type="entry name" value="GH141_ins"/>
</dbReference>
<evidence type="ECO:0000313" key="4">
    <source>
        <dbReference type="EMBL" id="GAA5189988.1"/>
    </source>
</evidence>
<dbReference type="PANTHER" id="PTHR36453">
    <property type="entry name" value="SECRETED PROTEIN-RELATED"/>
    <property type="match status" value="1"/>
</dbReference>
<dbReference type="SMART" id="SM00710">
    <property type="entry name" value="PbH1"/>
    <property type="match status" value="4"/>
</dbReference>
<dbReference type="Proteomes" id="UP001501570">
    <property type="component" value="Unassembled WGS sequence"/>
</dbReference>
<reference evidence="5" key="1">
    <citation type="journal article" date="2019" name="Int. J. Syst. Evol. Microbiol.">
        <title>The Global Catalogue of Microorganisms (GCM) 10K type strain sequencing project: providing services to taxonomists for standard genome sequencing and annotation.</title>
        <authorList>
            <consortium name="The Broad Institute Genomics Platform"/>
            <consortium name="The Broad Institute Genome Sequencing Center for Infectious Disease"/>
            <person name="Wu L."/>
            <person name="Ma J."/>
        </authorList>
    </citation>
    <scope>NUCLEOTIDE SEQUENCE [LARGE SCALE GENOMIC DNA]</scope>
    <source>
        <strain evidence="5">JCM 18304</strain>
    </source>
</reference>
<dbReference type="PROSITE" id="PS51318">
    <property type="entry name" value="TAT"/>
    <property type="match status" value="1"/>
</dbReference>
<evidence type="ECO:0000256" key="1">
    <source>
        <dbReference type="SAM" id="SignalP"/>
    </source>
</evidence>
<gene>
    <name evidence="4" type="ORF">GCM10023322_44030</name>
</gene>